<dbReference type="InterPro" id="IPR006620">
    <property type="entry name" value="Pro_4_hyd_alph"/>
</dbReference>
<dbReference type="GO" id="GO:0031418">
    <property type="term" value="F:L-ascorbic acid binding"/>
    <property type="evidence" value="ECO:0007669"/>
    <property type="project" value="InterPro"/>
</dbReference>
<evidence type="ECO:0000256" key="4">
    <source>
        <dbReference type="ARBA" id="ARBA00023002"/>
    </source>
</evidence>
<comment type="cofactor">
    <cofactor evidence="1">
        <name>L-ascorbate</name>
        <dbReference type="ChEBI" id="CHEBI:38290"/>
    </cofactor>
</comment>
<dbReference type="InterPro" id="IPR045054">
    <property type="entry name" value="P4HA-like"/>
</dbReference>
<proteinExistence type="predicted"/>
<dbReference type="GO" id="GO:0005506">
    <property type="term" value="F:iron ion binding"/>
    <property type="evidence" value="ECO:0007669"/>
    <property type="project" value="InterPro"/>
</dbReference>
<keyword evidence="2" id="KW-0479">Metal-binding</keyword>
<evidence type="ECO:0000256" key="3">
    <source>
        <dbReference type="ARBA" id="ARBA00022964"/>
    </source>
</evidence>
<dbReference type="Pfam" id="PF13640">
    <property type="entry name" value="2OG-FeII_Oxy_3"/>
    <property type="match status" value="1"/>
</dbReference>
<evidence type="ECO:0000256" key="2">
    <source>
        <dbReference type="ARBA" id="ARBA00022723"/>
    </source>
</evidence>
<evidence type="ECO:0000256" key="5">
    <source>
        <dbReference type="ARBA" id="ARBA00023004"/>
    </source>
</evidence>
<dbReference type="PANTHER" id="PTHR10869:SF246">
    <property type="entry name" value="TRANSMEMBRANE PROLYL 4-HYDROXYLASE"/>
    <property type="match status" value="1"/>
</dbReference>
<reference evidence="7" key="1">
    <citation type="submission" date="2020-05" db="EMBL/GenBank/DDBJ databases">
        <authorList>
            <person name="Chiriac C."/>
            <person name="Salcher M."/>
            <person name="Ghai R."/>
            <person name="Kavagutti S V."/>
        </authorList>
    </citation>
    <scope>NUCLEOTIDE SEQUENCE</scope>
</reference>
<name>A0A6J5T230_9CAUD</name>
<sequence length="206" mass="23537">MSTQTVLSQIPFIATLDNVISPEIINEMMSENDYVNSLGYVHDSKSSNAVDHRTSMSCFDLDNKYDNVRKLVLNCLETEFNVRHSIDACETWQFTQYSSNQYYKAHWDFFNVNDPRYTNSVTNDRVATVIIYLNDLYTGGTTNFTKLNLSVKPAAGKILYFNYPTVHGDSRIRDLTLHEGATVYTGVKRIATMWIRESAIIPGTFL</sequence>
<keyword evidence="4" id="KW-0560">Oxidoreductase</keyword>
<evidence type="ECO:0000259" key="6">
    <source>
        <dbReference type="PROSITE" id="PS51471"/>
    </source>
</evidence>
<dbReference type="GO" id="GO:0004656">
    <property type="term" value="F:procollagen-proline 4-dioxygenase activity"/>
    <property type="evidence" value="ECO:0007669"/>
    <property type="project" value="TreeGrafter"/>
</dbReference>
<dbReference type="InterPro" id="IPR005123">
    <property type="entry name" value="Oxoglu/Fe-dep_dioxygenase_dom"/>
</dbReference>
<evidence type="ECO:0000313" key="7">
    <source>
        <dbReference type="EMBL" id="CAB4221051.1"/>
    </source>
</evidence>
<evidence type="ECO:0000256" key="1">
    <source>
        <dbReference type="ARBA" id="ARBA00001961"/>
    </source>
</evidence>
<accession>A0A6J5T230</accession>
<dbReference type="InterPro" id="IPR044862">
    <property type="entry name" value="Pro_4_hyd_alph_FE2OG_OXY"/>
</dbReference>
<dbReference type="PROSITE" id="PS51471">
    <property type="entry name" value="FE2OG_OXY"/>
    <property type="match status" value="1"/>
</dbReference>
<dbReference type="EMBL" id="LR797503">
    <property type="protein sequence ID" value="CAB4221051.1"/>
    <property type="molecule type" value="Genomic_DNA"/>
</dbReference>
<protein>
    <submittedName>
        <fullName evidence="7">Oxoglutarate/iron-dependent dioxygenase</fullName>
    </submittedName>
</protein>
<gene>
    <name evidence="7" type="ORF">UFOVP1636_117</name>
</gene>
<feature type="domain" description="Fe2OG dioxygenase" evidence="6">
    <location>
        <begin position="85"/>
        <end position="197"/>
    </location>
</feature>
<dbReference type="PANTHER" id="PTHR10869">
    <property type="entry name" value="PROLYL 4-HYDROXYLASE ALPHA SUBUNIT"/>
    <property type="match status" value="1"/>
</dbReference>
<keyword evidence="5" id="KW-0408">Iron</keyword>
<keyword evidence="3 7" id="KW-0223">Dioxygenase</keyword>
<dbReference type="SMART" id="SM00702">
    <property type="entry name" value="P4Hc"/>
    <property type="match status" value="1"/>
</dbReference>
<dbReference type="Gene3D" id="2.60.120.620">
    <property type="entry name" value="q2cbj1_9rhob like domain"/>
    <property type="match status" value="1"/>
</dbReference>
<organism evidence="7">
    <name type="scientific">uncultured Caudovirales phage</name>
    <dbReference type="NCBI Taxonomy" id="2100421"/>
    <lineage>
        <taxon>Viruses</taxon>
        <taxon>Duplodnaviria</taxon>
        <taxon>Heunggongvirae</taxon>
        <taxon>Uroviricota</taxon>
        <taxon>Caudoviricetes</taxon>
        <taxon>Peduoviridae</taxon>
        <taxon>Maltschvirus</taxon>
        <taxon>Maltschvirus maltsch</taxon>
    </lineage>
</organism>